<reference evidence="3" key="1">
    <citation type="journal article" date="2015" name="Proc. Natl. Acad. Sci. U.S.A.">
        <title>Genome sequencing of adzuki bean (Vigna angularis) provides insight into high starch and low fat accumulation and domestication.</title>
        <authorList>
            <person name="Yang K."/>
            <person name="Tian Z."/>
            <person name="Chen C."/>
            <person name="Luo L."/>
            <person name="Zhao B."/>
            <person name="Wang Z."/>
            <person name="Yu L."/>
            <person name="Li Y."/>
            <person name="Sun Y."/>
            <person name="Li W."/>
            <person name="Chen Y."/>
            <person name="Li Y."/>
            <person name="Zhang Y."/>
            <person name="Ai D."/>
            <person name="Zhao J."/>
            <person name="Shang C."/>
            <person name="Ma Y."/>
            <person name="Wu B."/>
            <person name="Wang M."/>
            <person name="Gao L."/>
            <person name="Sun D."/>
            <person name="Zhang P."/>
            <person name="Guo F."/>
            <person name="Wang W."/>
            <person name="Li Y."/>
            <person name="Wang J."/>
            <person name="Varshney R.K."/>
            <person name="Wang J."/>
            <person name="Ling H.Q."/>
            <person name="Wan P."/>
        </authorList>
    </citation>
    <scope>NUCLEOTIDE SEQUENCE</scope>
    <source>
        <strain evidence="3">cv. Jingnong 6</strain>
    </source>
</reference>
<feature type="region of interest" description="Disordered" evidence="1">
    <location>
        <begin position="64"/>
        <end position="86"/>
    </location>
</feature>
<dbReference type="AlphaFoldDB" id="A0A0L9UPJ3"/>
<gene>
    <name evidence="2" type="ORF">LR48_Vigan05g227300</name>
</gene>
<proteinExistence type="predicted"/>
<evidence type="ECO:0000313" key="2">
    <source>
        <dbReference type="EMBL" id="KOM44668.1"/>
    </source>
</evidence>
<organism evidence="2 3">
    <name type="scientific">Phaseolus angularis</name>
    <name type="common">Azuki bean</name>
    <name type="synonym">Vigna angularis</name>
    <dbReference type="NCBI Taxonomy" id="3914"/>
    <lineage>
        <taxon>Eukaryota</taxon>
        <taxon>Viridiplantae</taxon>
        <taxon>Streptophyta</taxon>
        <taxon>Embryophyta</taxon>
        <taxon>Tracheophyta</taxon>
        <taxon>Spermatophyta</taxon>
        <taxon>Magnoliopsida</taxon>
        <taxon>eudicotyledons</taxon>
        <taxon>Gunneridae</taxon>
        <taxon>Pentapetalae</taxon>
        <taxon>rosids</taxon>
        <taxon>fabids</taxon>
        <taxon>Fabales</taxon>
        <taxon>Fabaceae</taxon>
        <taxon>Papilionoideae</taxon>
        <taxon>50 kb inversion clade</taxon>
        <taxon>NPAAA clade</taxon>
        <taxon>indigoferoid/millettioid clade</taxon>
        <taxon>Phaseoleae</taxon>
        <taxon>Vigna</taxon>
    </lineage>
</organism>
<feature type="compositionally biased region" description="Basic and acidic residues" evidence="1">
    <location>
        <begin position="64"/>
        <end position="85"/>
    </location>
</feature>
<dbReference type="EMBL" id="CM003375">
    <property type="protein sequence ID" value="KOM44668.1"/>
    <property type="molecule type" value="Genomic_DNA"/>
</dbReference>
<evidence type="ECO:0000313" key="3">
    <source>
        <dbReference type="Proteomes" id="UP000053144"/>
    </source>
</evidence>
<dbReference type="Gramene" id="KOM44668">
    <property type="protein sequence ID" value="KOM44668"/>
    <property type="gene ID" value="LR48_Vigan05g227300"/>
</dbReference>
<sequence>MRLLSNALPTAEVCDERRLSSVRLSSVRQRTRIEYPNQAHACMIGNKADARRVLTWTDERWHKREGGDRGYGGEKNGRGGGRQKEGGVILKGDVEFEMRQSFSQLFKNSKYSR</sequence>
<accession>A0A0L9UPJ3</accession>
<evidence type="ECO:0000256" key="1">
    <source>
        <dbReference type="SAM" id="MobiDB-lite"/>
    </source>
</evidence>
<dbReference type="Proteomes" id="UP000053144">
    <property type="component" value="Chromosome 5"/>
</dbReference>
<name>A0A0L9UPJ3_PHAAN</name>
<protein>
    <submittedName>
        <fullName evidence="2">Uncharacterized protein</fullName>
    </submittedName>
</protein>